<dbReference type="AlphaFoldDB" id="A0A8H5X506"/>
<dbReference type="InterPro" id="IPR001202">
    <property type="entry name" value="WW_dom"/>
</dbReference>
<evidence type="ECO:0000259" key="2">
    <source>
        <dbReference type="PROSITE" id="PS50020"/>
    </source>
</evidence>
<dbReference type="PROSITE" id="PS50020">
    <property type="entry name" value="WW_DOMAIN_2"/>
    <property type="match status" value="1"/>
</dbReference>
<protein>
    <submittedName>
        <fullName evidence="3">Heterokaryon incompatibility protein</fullName>
    </submittedName>
</protein>
<comment type="caution">
    <text evidence="3">The sequence shown here is derived from an EMBL/GenBank/DDBJ whole genome shotgun (WGS) entry which is preliminary data.</text>
</comment>
<dbReference type="Pfam" id="PF06985">
    <property type="entry name" value="HET"/>
    <property type="match status" value="1"/>
</dbReference>
<dbReference type="OrthoDB" id="4850726at2759"/>
<sequence>MASYIYESLPDPSQGIRLVHLLPGSNGSPIRLKLQAVSFPSPKKSPKLSPSPPPSDKNGHIPKPWIGYENLEGKMIYFNDETHKTSWRHPNTLTRLREMSTSDEPEMSEPQYEALSYTWGSSDNPGSAIIQDRPDLPESTLSIQRNLAEALSALRYPDKIRTMWIDAVCINQGDMTERSQQVERMADIYRLASRVVVWLSPIDSSASIVLPILNHIGRQIEYSKSNHLLPSPEATEPDWFRVECPLPYGDDIYAAVYELLGRPWFERVWIVQEIQLANIDSSLQCGAAVISWPIFRRAVLCLQSKIRMPLERLRPRLMEVRNLSDYALELNLSRLVRRHRDRKCKDPRDKIYGLLSLLTPAFASQIHIDYKKMVSEVYKDAFIAHCHITKRLELFNDCQFNASQLDWPSWLPDWYSAIPTAVPTRLMFASGVSPCEVAFEANNVLRAEGVKCATVNKVGAVASTSQDIDSLRTIREWAAAYVDSSPYVTGQNKLEAFASVICGYRLRERYPKLITLPSIQQWAGTLRDEILDQQHDQTQVLELPYVRDAIGFSKHKTFVSSDEGYFGLAPSETKEGDVICVLLGTNVPLLLRPVSADQFRLAGECCIHGLQDGTGVLGPLPPGWSVQAHFDPSGQAKYSYYNCQSGVSSENDPRLPPLPGHVQKQELLRTTDDPIVAESFEDYLTGNKMKHDPRMTADALRDRGCNIVSFHII</sequence>
<evidence type="ECO:0000313" key="3">
    <source>
        <dbReference type="EMBL" id="KAF5681214.1"/>
    </source>
</evidence>
<dbReference type="InterPro" id="IPR010730">
    <property type="entry name" value="HET"/>
</dbReference>
<dbReference type="PANTHER" id="PTHR24148">
    <property type="entry name" value="ANKYRIN REPEAT DOMAIN-CONTAINING PROTEIN 39 HOMOLOG-RELATED"/>
    <property type="match status" value="1"/>
</dbReference>
<evidence type="ECO:0000256" key="1">
    <source>
        <dbReference type="SAM" id="MobiDB-lite"/>
    </source>
</evidence>
<reference evidence="3 4" key="1">
    <citation type="submission" date="2020-05" db="EMBL/GenBank/DDBJ databases">
        <title>Identification and distribution of gene clusters putatively required for synthesis of sphingolipid metabolism inhibitors in phylogenetically diverse species of the filamentous fungus Fusarium.</title>
        <authorList>
            <person name="Kim H.-S."/>
            <person name="Busman M."/>
            <person name="Brown D.W."/>
            <person name="Divon H."/>
            <person name="Uhlig S."/>
            <person name="Proctor R.H."/>
        </authorList>
    </citation>
    <scope>NUCLEOTIDE SEQUENCE [LARGE SCALE GENOMIC DNA]</scope>
    <source>
        <strain evidence="3 4">NRRL 20693</strain>
    </source>
</reference>
<dbReference type="InterPro" id="IPR052895">
    <property type="entry name" value="HetReg/Transcr_Mod"/>
</dbReference>
<name>A0A8H5X506_FUSHE</name>
<dbReference type="SUPFAM" id="SSF51045">
    <property type="entry name" value="WW domain"/>
    <property type="match status" value="1"/>
</dbReference>
<accession>A0A8H5X506</accession>
<feature type="domain" description="WW" evidence="2">
    <location>
        <begin position="59"/>
        <end position="92"/>
    </location>
</feature>
<keyword evidence="4" id="KW-1185">Reference proteome</keyword>
<dbReference type="EMBL" id="JAAGWQ010000001">
    <property type="protein sequence ID" value="KAF5681214.1"/>
    <property type="molecule type" value="Genomic_DNA"/>
</dbReference>
<gene>
    <name evidence="3" type="ORF">FHETE_3</name>
</gene>
<organism evidence="3 4">
    <name type="scientific">Fusarium heterosporum</name>
    <dbReference type="NCBI Taxonomy" id="42747"/>
    <lineage>
        <taxon>Eukaryota</taxon>
        <taxon>Fungi</taxon>
        <taxon>Dikarya</taxon>
        <taxon>Ascomycota</taxon>
        <taxon>Pezizomycotina</taxon>
        <taxon>Sordariomycetes</taxon>
        <taxon>Hypocreomycetidae</taxon>
        <taxon>Hypocreales</taxon>
        <taxon>Nectriaceae</taxon>
        <taxon>Fusarium</taxon>
        <taxon>Fusarium heterosporum species complex</taxon>
    </lineage>
</organism>
<dbReference type="Proteomes" id="UP000567885">
    <property type="component" value="Unassembled WGS sequence"/>
</dbReference>
<dbReference type="InterPro" id="IPR036020">
    <property type="entry name" value="WW_dom_sf"/>
</dbReference>
<proteinExistence type="predicted"/>
<feature type="region of interest" description="Disordered" evidence="1">
    <location>
        <begin position="40"/>
        <end position="63"/>
    </location>
</feature>
<dbReference type="Pfam" id="PF26639">
    <property type="entry name" value="Het-6_barrel"/>
    <property type="match status" value="1"/>
</dbReference>
<dbReference type="PANTHER" id="PTHR24148:SF64">
    <property type="entry name" value="HETEROKARYON INCOMPATIBILITY DOMAIN-CONTAINING PROTEIN"/>
    <property type="match status" value="1"/>
</dbReference>
<evidence type="ECO:0000313" key="4">
    <source>
        <dbReference type="Proteomes" id="UP000567885"/>
    </source>
</evidence>